<dbReference type="PANTHER" id="PTHR24347">
    <property type="entry name" value="SERINE/THREONINE-PROTEIN KINASE"/>
    <property type="match status" value="1"/>
</dbReference>
<dbReference type="Gene3D" id="1.10.510.10">
    <property type="entry name" value="Transferase(Phosphotransferase) domain 1"/>
    <property type="match status" value="1"/>
</dbReference>
<accession>A0ABP0E6X9</accession>
<dbReference type="GO" id="GO:0016301">
    <property type="term" value="F:kinase activity"/>
    <property type="evidence" value="ECO:0007669"/>
    <property type="project" value="UniProtKB-KW"/>
</dbReference>
<feature type="binding site" evidence="3">
    <location>
        <position position="52"/>
    </location>
    <ligand>
        <name>ATP</name>
        <dbReference type="ChEBI" id="CHEBI:30616"/>
    </ligand>
</feature>
<keyword evidence="7" id="KW-1185">Reference proteome</keyword>
<keyword evidence="2 3" id="KW-0067">ATP-binding</keyword>
<comment type="similarity">
    <text evidence="4">Belongs to the protein kinase superfamily.</text>
</comment>
<dbReference type="SUPFAM" id="SSF56112">
    <property type="entry name" value="Protein kinase-like (PK-like)"/>
    <property type="match status" value="1"/>
</dbReference>
<sequence>MTEISQSSISNDKELELQPCKYTLKKRVIGTGSYSSVFEAKNKVTGMHYAIKQYSKKMVYGMEDMLLSELHVLKKISRSHPNILTLVDHFETSQNLYLVTDLARGGELFDRIVNGPNQRVSEQETIETIRTLLSAVEYLHSNRIIHRDLKAENLLYQSKSSRSSNILVADFGLARILKNGEKLHDLSGTLSYMAPEILDRSKGHSFEVDLWAVGVITYFMLCGYMPFDCETDDETMEAIKIADYRYDPPEYWDHISSNAKDFIDKCFIVDPKERITDSQALKHPFLQNKISNSSPQKRSMLDRTSSSTSISASLRESLEGLGLPCMAQPMHSARSVSDSNSATISSVSSKLSLIERSRFASLTEGSTLQGAYCETPDILSTFNSPIHSEDGSRQTSATNLNGLVLKSGGLEIETTKSKPSFVFN</sequence>
<evidence type="ECO:0000259" key="5">
    <source>
        <dbReference type="PROSITE" id="PS50011"/>
    </source>
</evidence>
<dbReference type="Pfam" id="PF00069">
    <property type="entry name" value="Pkinase"/>
    <property type="match status" value="1"/>
</dbReference>
<evidence type="ECO:0000256" key="2">
    <source>
        <dbReference type="ARBA" id="ARBA00022840"/>
    </source>
</evidence>
<dbReference type="InterPro" id="IPR011009">
    <property type="entry name" value="Kinase-like_dom_sf"/>
</dbReference>
<dbReference type="EMBL" id="OZ004254">
    <property type="protein sequence ID" value="CAK7895864.1"/>
    <property type="molecule type" value="Genomic_DNA"/>
</dbReference>
<keyword evidence="6" id="KW-0808">Transferase</keyword>
<dbReference type="PROSITE" id="PS00107">
    <property type="entry name" value="PROTEIN_KINASE_ATP"/>
    <property type="match status" value="1"/>
</dbReference>
<keyword evidence="1 3" id="KW-0547">Nucleotide-binding</keyword>
<evidence type="ECO:0000313" key="7">
    <source>
        <dbReference type="Proteomes" id="UP001497600"/>
    </source>
</evidence>
<evidence type="ECO:0000313" key="6">
    <source>
        <dbReference type="EMBL" id="CAK7895864.1"/>
    </source>
</evidence>
<dbReference type="InterPro" id="IPR008271">
    <property type="entry name" value="Ser/Thr_kinase_AS"/>
</dbReference>
<keyword evidence="4" id="KW-0723">Serine/threonine-protein kinase</keyword>
<evidence type="ECO:0000256" key="1">
    <source>
        <dbReference type="ARBA" id="ARBA00022741"/>
    </source>
</evidence>
<dbReference type="PROSITE" id="PS00108">
    <property type="entry name" value="PROTEIN_KINASE_ST"/>
    <property type="match status" value="1"/>
</dbReference>
<dbReference type="Proteomes" id="UP001497600">
    <property type="component" value="Chromosome B"/>
</dbReference>
<dbReference type="SMART" id="SM00220">
    <property type="entry name" value="S_TKc"/>
    <property type="match status" value="1"/>
</dbReference>
<organism evidence="6 7">
    <name type="scientific">[Candida] anglica</name>
    <dbReference type="NCBI Taxonomy" id="148631"/>
    <lineage>
        <taxon>Eukaryota</taxon>
        <taxon>Fungi</taxon>
        <taxon>Dikarya</taxon>
        <taxon>Ascomycota</taxon>
        <taxon>Saccharomycotina</taxon>
        <taxon>Pichiomycetes</taxon>
        <taxon>Debaryomycetaceae</taxon>
        <taxon>Kurtzmaniella</taxon>
    </lineage>
</organism>
<proteinExistence type="inferred from homology"/>
<keyword evidence="6" id="KW-0418">Kinase</keyword>
<evidence type="ECO:0000256" key="3">
    <source>
        <dbReference type="PROSITE-ProRule" id="PRU10141"/>
    </source>
</evidence>
<evidence type="ECO:0000256" key="4">
    <source>
        <dbReference type="RuleBase" id="RU000304"/>
    </source>
</evidence>
<reference evidence="6 7" key="1">
    <citation type="submission" date="2024-01" db="EMBL/GenBank/DDBJ databases">
        <authorList>
            <consortium name="Genoscope - CEA"/>
            <person name="William W."/>
        </authorList>
    </citation>
    <scope>NUCLEOTIDE SEQUENCE [LARGE SCALE GENOMIC DNA]</scope>
    <source>
        <strain evidence="6 7">29B2s-10</strain>
    </source>
</reference>
<dbReference type="PROSITE" id="PS50011">
    <property type="entry name" value="PROTEIN_KINASE_DOM"/>
    <property type="match status" value="1"/>
</dbReference>
<name>A0ABP0E6X9_9ASCO</name>
<dbReference type="InterPro" id="IPR017441">
    <property type="entry name" value="Protein_kinase_ATP_BS"/>
</dbReference>
<protein>
    <submittedName>
        <fullName evidence="6">Calcium/calmodulin-dependent protein kinase I</fullName>
    </submittedName>
</protein>
<dbReference type="InterPro" id="IPR000719">
    <property type="entry name" value="Prot_kinase_dom"/>
</dbReference>
<dbReference type="Gene3D" id="3.30.200.20">
    <property type="entry name" value="Phosphorylase Kinase, domain 1"/>
    <property type="match status" value="1"/>
</dbReference>
<gene>
    <name evidence="6" type="primary">CMK1</name>
    <name evidence="6" type="ORF">CAAN4_B02344</name>
</gene>
<feature type="domain" description="Protein kinase" evidence="5">
    <location>
        <begin position="23"/>
        <end position="286"/>
    </location>
</feature>
<dbReference type="CDD" id="cd05117">
    <property type="entry name" value="STKc_CAMK"/>
    <property type="match status" value="1"/>
</dbReference>